<reference evidence="2 3" key="1">
    <citation type="submission" date="2023-07" db="EMBL/GenBank/DDBJ databases">
        <authorList>
            <person name="Lian W.-H."/>
        </authorList>
    </citation>
    <scope>NUCLEOTIDE SEQUENCE [LARGE SCALE GENOMIC DNA]</scope>
    <source>
        <strain evidence="2 3">SYSU DXS3180</strain>
    </source>
</reference>
<name>A0ABV3ZI40_9BACT</name>
<sequence>MKNILTVLLVIDIFLLSNACTKTGVDPAKKTVKDQVAERIIEKASYSGWLSASVPCSSLVKIYKVISGTPLALTADVLKNGKVLVFGRAGELSQPYSLPHLHFFSTHTVSVVRRTYFKDQVANITVYDSLAGIRFLSPFSVSYGYCNNQFRCIIVPPVLKAAANTAGLNWNDYNAVISYFKIAP</sequence>
<organism evidence="2 3">
    <name type="scientific">Danxiaibacter flavus</name>
    <dbReference type="NCBI Taxonomy" id="3049108"/>
    <lineage>
        <taxon>Bacteria</taxon>
        <taxon>Pseudomonadati</taxon>
        <taxon>Bacteroidota</taxon>
        <taxon>Chitinophagia</taxon>
        <taxon>Chitinophagales</taxon>
        <taxon>Chitinophagaceae</taxon>
        <taxon>Danxiaibacter</taxon>
    </lineage>
</organism>
<evidence type="ECO:0000313" key="3">
    <source>
        <dbReference type="Proteomes" id="UP001560573"/>
    </source>
</evidence>
<accession>A0ABV3ZI40</accession>
<evidence type="ECO:0000313" key="2">
    <source>
        <dbReference type="EMBL" id="MEX6689552.1"/>
    </source>
</evidence>
<comment type="caution">
    <text evidence="2">The sequence shown here is derived from an EMBL/GenBank/DDBJ whole genome shotgun (WGS) entry which is preliminary data.</text>
</comment>
<protein>
    <recommendedName>
        <fullName evidence="4">Lipoprotein</fullName>
    </recommendedName>
</protein>
<proteinExistence type="predicted"/>
<evidence type="ECO:0008006" key="4">
    <source>
        <dbReference type="Google" id="ProtNLM"/>
    </source>
</evidence>
<evidence type="ECO:0000256" key="1">
    <source>
        <dbReference type="SAM" id="SignalP"/>
    </source>
</evidence>
<gene>
    <name evidence="2" type="ORF">QTN47_18735</name>
</gene>
<dbReference type="Proteomes" id="UP001560573">
    <property type="component" value="Unassembled WGS sequence"/>
</dbReference>
<keyword evidence="3" id="KW-1185">Reference proteome</keyword>
<dbReference type="RefSeq" id="WP_369330959.1">
    <property type="nucleotide sequence ID" value="NZ_JAULBC010000006.1"/>
</dbReference>
<keyword evidence="1" id="KW-0732">Signal</keyword>
<feature type="chain" id="PRO_5046671993" description="Lipoprotein" evidence="1">
    <location>
        <begin position="20"/>
        <end position="184"/>
    </location>
</feature>
<feature type="signal peptide" evidence="1">
    <location>
        <begin position="1"/>
        <end position="19"/>
    </location>
</feature>
<dbReference type="EMBL" id="JAULBC010000006">
    <property type="protein sequence ID" value="MEX6689552.1"/>
    <property type="molecule type" value="Genomic_DNA"/>
</dbReference>